<dbReference type="eggNOG" id="ENOG502S28R">
    <property type="taxonomic scope" value="Eukaryota"/>
</dbReference>
<feature type="compositionally biased region" description="Polar residues" evidence="5">
    <location>
        <begin position="56"/>
        <end position="71"/>
    </location>
</feature>
<dbReference type="RefSeq" id="XP_007511814.1">
    <property type="nucleotide sequence ID" value="XM_007511752.1"/>
</dbReference>
<sequence length="233" mass="26027">MTTTTKRAAGVVARVVQRAMVTCTTSPRPSSSSSSSSLWYSTTTFVPTRENLNVRTEFQSSSPSRSATTPKGNRKIKGEHLDCAVVDAMSAREMVFFRPRCSEQDATTSYSNSNTREQQKGRIAMPFVVAGAAIPSVHDENISREIVNNVNVDVVEDALRRLEIAFPPASTSTEENFGDEENNNGMWCKTHLTYQPSNLVRKRRHGFLARKRTVGGRRVLVRRKAKKRRKMSA</sequence>
<dbReference type="PANTHER" id="PTHR14503">
    <property type="entry name" value="MITOCHONDRIAL RIBOSOMAL PROTEIN 34 FAMILY MEMBER"/>
    <property type="match status" value="1"/>
</dbReference>
<evidence type="ECO:0000256" key="3">
    <source>
        <dbReference type="ARBA" id="ARBA00023274"/>
    </source>
</evidence>
<protein>
    <recommendedName>
        <fullName evidence="4">Large ribosomal subunit protein bL34m</fullName>
    </recommendedName>
</protein>
<reference evidence="6 7" key="1">
    <citation type="submission" date="2011-10" db="EMBL/GenBank/DDBJ databases">
        <authorList>
            <person name="Genoscope - CEA"/>
        </authorList>
    </citation>
    <scope>NUCLEOTIDE SEQUENCE [LARGE SCALE GENOMIC DNA]</scope>
    <source>
        <strain evidence="6 7">RCC 1105</strain>
    </source>
</reference>
<dbReference type="EMBL" id="FO082271">
    <property type="protein sequence ID" value="CCO17935.1"/>
    <property type="molecule type" value="Genomic_DNA"/>
</dbReference>
<keyword evidence="2" id="KW-0689">Ribosomal protein</keyword>
<keyword evidence="7" id="KW-1185">Reference proteome</keyword>
<dbReference type="GO" id="GO:0005840">
    <property type="term" value="C:ribosome"/>
    <property type="evidence" value="ECO:0007669"/>
    <property type="project" value="UniProtKB-KW"/>
</dbReference>
<feature type="region of interest" description="Disordered" evidence="5">
    <location>
        <begin position="56"/>
        <end position="75"/>
    </location>
</feature>
<dbReference type="GO" id="GO:0003735">
    <property type="term" value="F:structural constituent of ribosome"/>
    <property type="evidence" value="ECO:0007669"/>
    <property type="project" value="InterPro"/>
</dbReference>
<dbReference type="STRING" id="41875.K8EZM9"/>
<dbReference type="GeneID" id="19014213"/>
<dbReference type="KEGG" id="bpg:Bathy08g02340"/>
<dbReference type="HAMAP" id="MF_00391">
    <property type="entry name" value="Ribosomal_bL34"/>
    <property type="match status" value="1"/>
</dbReference>
<evidence type="ECO:0000256" key="1">
    <source>
        <dbReference type="ARBA" id="ARBA00010111"/>
    </source>
</evidence>
<accession>K8EZM9</accession>
<comment type="similarity">
    <text evidence="1">Belongs to the bacterial ribosomal protein bL34 family.</text>
</comment>
<keyword evidence="3" id="KW-0687">Ribonucleoprotein</keyword>
<dbReference type="OrthoDB" id="431691at2759"/>
<dbReference type="PANTHER" id="PTHR14503:SF4">
    <property type="entry name" value="LARGE RIBOSOMAL SUBUNIT PROTEIN BL34M"/>
    <property type="match status" value="1"/>
</dbReference>
<dbReference type="AlphaFoldDB" id="K8EZM9"/>
<dbReference type="NCBIfam" id="TIGR01030">
    <property type="entry name" value="rpmH_bact"/>
    <property type="match status" value="1"/>
</dbReference>
<evidence type="ECO:0000256" key="2">
    <source>
        <dbReference type="ARBA" id="ARBA00022980"/>
    </source>
</evidence>
<evidence type="ECO:0000256" key="4">
    <source>
        <dbReference type="ARBA" id="ARBA00035274"/>
    </source>
</evidence>
<name>K8EZM9_9CHLO</name>
<dbReference type="GO" id="GO:0006412">
    <property type="term" value="P:translation"/>
    <property type="evidence" value="ECO:0007669"/>
    <property type="project" value="InterPro"/>
</dbReference>
<dbReference type="InterPro" id="IPR000271">
    <property type="entry name" value="Ribosomal_bL34"/>
</dbReference>
<dbReference type="Pfam" id="PF00468">
    <property type="entry name" value="Ribosomal_L34"/>
    <property type="match status" value="1"/>
</dbReference>
<evidence type="ECO:0000256" key="5">
    <source>
        <dbReference type="SAM" id="MobiDB-lite"/>
    </source>
</evidence>
<evidence type="ECO:0000313" key="6">
    <source>
        <dbReference type="EMBL" id="CCO17935.1"/>
    </source>
</evidence>
<dbReference type="FunFam" id="1.10.287.3980:FF:000001">
    <property type="entry name" value="Mitochondrial ribosomal protein L34"/>
    <property type="match status" value="1"/>
</dbReference>
<organism evidence="6 7">
    <name type="scientific">Bathycoccus prasinos</name>
    <dbReference type="NCBI Taxonomy" id="41875"/>
    <lineage>
        <taxon>Eukaryota</taxon>
        <taxon>Viridiplantae</taxon>
        <taxon>Chlorophyta</taxon>
        <taxon>Mamiellophyceae</taxon>
        <taxon>Mamiellales</taxon>
        <taxon>Bathycoccaceae</taxon>
        <taxon>Bathycoccus</taxon>
    </lineage>
</organism>
<dbReference type="Gene3D" id="1.10.287.3980">
    <property type="match status" value="1"/>
</dbReference>
<dbReference type="GO" id="GO:1990904">
    <property type="term" value="C:ribonucleoprotein complex"/>
    <property type="evidence" value="ECO:0007669"/>
    <property type="project" value="UniProtKB-KW"/>
</dbReference>
<evidence type="ECO:0000313" key="7">
    <source>
        <dbReference type="Proteomes" id="UP000198341"/>
    </source>
</evidence>
<gene>
    <name evidence="6" type="ORF">Bathy08g02340</name>
</gene>
<proteinExistence type="inferred from homology"/>
<dbReference type="Proteomes" id="UP000198341">
    <property type="component" value="Chromosome 8"/>
</dbReference>